<dbReference type="Pfam" id="PF01425">
    <property type="entry name" value="Amidase"/>
    <property type="match status" value="1"/>
</dbReference>
<evidence type="ECO:0000313" key="3">
    <source>
        <dbReference type="Proteomes" id="UP000284407"/>
    </source>
</evidence>
<dbReference type="PANTHER" id="PTHR11895:SF176">
    <property type="entry name" value="AMIDASE AMID-RELATED"/>
    <property type="match status" value="1"/>
</dbReference>
<proteinExistence type="predicted"/>
<sequence length="442" mass="46436">MQDWLKMTAADLGRAISAGEINPVDLCEAYLAAIDAHPLRDRIYARVTHARARTEAKSASERAKSGRRLSLLDGVPISWKDLYDTAGIVTEAGTMLLEGRVPGYDALVLQNATAAGLVCLGKVHMSELAFSGLGYNPSTATPPCVNDVDAVPGGSSSGSGASVAFGLAAASIGSDTGGSVRIPAAWNDLVGLKTTHGRLSLEGVVPLALKFDTIGPLCRSVEDAALLTAALEGSKPPDLRGASLIGRRFAVMQTVMMDGVRDAPKAAFAQVVARLEAAGAQIDTIEVPAVQEALDISGPLITSEAYGLWGEVIEAHPEKMYDEILQRFRLGREHSGPDYVAAWAKLDAARHAYDMATAGYDAILAPTAPILPPNLARLIDDHNYYVNENLLALRNTRIGNLLGLCALTLPTGVPSCGFMLMAAPDFDNALLRLGAAVEAAIA</sequence>
<organism evidence="2 3">
    <name type="scientific">Sulfitobacter guttiformis</name>
    <dbReference type="NCBI Taxonomy" id="74349"/>
    <lineage>
        <taxon>Bacteria</taxon>
        <taxon>Pseudomonadati</taxon>
        <taxon>Pseudomonadota</taxon>
        <taxon>Alphaproteobacteria</taxon>
        <taxon>Rhodobacterales</taxon>
        <taxon>Roseobacteraceae</taxon>
        <taxon>Sulfitobacter</taxon>
    </lineage>
</organism>
<evidence type="ECO:0000313" key="2">
    <source>
        <dbReference type="EMBL" id="RKE97296.1"/>
    </source>
</evidence>
<dbReference type="EMBL" id="RAQK01000001">
    <property type="protein sequence ID" value="RKE97296.1"/>
    <property type="molecule type" value="Genomic_DNA"/>
</dbReference>
<comment type="caution">
    <text evidence="2">The sequence shown here is derived from an EMBL/GenBank/DDBJ whole genome shotgun (WGS) entry which is preliminary data.</text>
</comment>
<reference evidence="2 3" key="1">
    <citation type="submission" date="2018-09" db="EMBL/GenBank/DDBJ databases">
        <title>Genomic Encyclopedia of Archaeal and Bacterial Type Strains, Phase II (KMG-II): from individual species to whole genera.</title>
        <authorList>
            <person name="Goeker M."/>
        </authorList>
    </citation>
    <scope>NUCLEOTIDE SEQUENCE [LARGE SCALE GENOMIC DNA]</scope>
    <source>
        <strain evidence="2 3">DSM 11458</strain>
    </source>
</reference>
<protein>
    <submittedName>
        <fullName evidence="2">Aspartyl-tRNA(Asn)/glutamyl-tRNA(Gln) amidotransferase subunit A</fullName>
    </submittedName>
</protein>
<dbReference type="InterPro" id="IPR020556">
    <property type="entry name" value="Amidase_CS"/>
</dbReference>
<dbReference type="OrthoDB" id="9811471at2"/>
<dbReference type="PROSITE" id="PS00571">
    <property type="entry name" value="AMIDASES"/>
    <property type="match status" value="1"/>
</dbReference>
<dbReference type="STRING" id="1443111.Z949_3920"/>
<keyword evidence="2" id="KW-0808">Transferase</keyword>
<accession>A0A420DSN0</accession>
<dbReference type="InterPro" id="IPR023631">
    <property type="entry name" value="Amidase_dom"/>
</dbReference>
<dbReference type="Gene3D" id="3.90.1300.10">
    <property type="entry name" value="Amidase signature (AS) domain"/>
    <property type="match status" value="1"/>
</dbReference>
<dbReference type="InterPro" id="IPR000120">
    <property type="entry name" value="Amidase"/>
</dbReference>
<keyword evidence="3" id="KW-1185">Reference proteome</keyword>
<dbReference type="GO" id="GO:0016740">
    <property type="term" value="F:transferase activity"/>
    <property type="evidence" value="ECO:0007669"/>
    <property type="project" value="UniProtKB-KW"/>
</dbReference>
<dbReference type="RefSeq" id="WP_025064221.1">
    <property type="nucleotide sequence ID" value="NZ_RAQK01000001.1"/>
</dbReference>
<dbReference type="Proteomes" id="UP000284407">
    <property type="component" value="Unassembled WGS sequence"/>
</dbReference>
<gene>
    <name evidence="2" type="ORF">C8N30_1891</name>
</gene>
<dbReference type="PANTHER" id="PTHR11895">
    <property type="entry name" value="TRANSAMIDASE"/>
    <property type="match status" value="1"/>
</dbReference>
<evidence type="ECO:0000259" key="1">
    <source>
        <dbReference type="Pfam" id="PF01425"/>
    </source>
</evidence>
<dbReference type="SUPFAM" id="SSF75304">
    <property type="entry name" value="Amidase signature (AS) enzymes"/>
    <property type="match status" value="1"/>
</dbReference>
<dbReference type="AlphaFoldDB" id="A0A420DSN0"/>
<name>A0A420DSN0_9RHOB</name>
<feature type="domain" description="Amidase" evidence="1">
    <location>
        <begin position="26"/>
        <end position="414"/>
    </location>
</feature>
<dbReference type="InterPro" id="IPR036928">
    <property type="entry name" value="AS_sf"/>
</dbReference>